<comment type="pathway">
    <text evidence="3 8">Cofactor biosynthesis; tetrahydrofolate biosynthesis; 2-amino-4-hydroxy-6-hydroxymethyl-7,8-dihydropteridine diphosphate from 7,8-dihydroneopterin triphosphate: step 3/4.</text>
</comment>
<evidence type="ECO:0000256" key="1">
    <source>
        <dbReference type="ARBA" id="ARBA00000693"/>
    </source>
</evidence>
<dbReference type="Gene3D" id="3.30.1130.10">
    <property type="match status" value="1"/>
</dbReference>
<evidence type="ECO:0000256" key="5">
    <source>
        <dbReference type="ARBA" id="ARBA00022909"/>
    </source>
</evidence>
<dbReference type="Pfam" id="PF02152">
    <property type="entry name" value="FolB"/>
    <property type="match status" value="1"/>
</dbReference>
<evidence type="ECO:0000256" key="3">
    <source>
        <dbReference type="ARBA" id="ARBA00005013"/>
    </source>
</evidence>
<dbReference type="AlphaFoldDB" id="A0A4V1N0N4"/>
<proteinExistence type="inferred from homology"/>
<dbReference type="UniPathway" id="UPA00077">
    <property type="reaction ID" value="UER00154"/>
</dbReference>
<evidence type="ECO:0000313" key="10">
    <source>
        <dbReference type="EMBL" id="RXQ99685.1"/>
    </source>
</evidence>
<name>A0A4V1N0N4_9GAMM</name>
<accession>A0A4V1N0N4</accession>
<reference evidence="10 11" key="1">
    <citation type="submission" date="2019-01" db="EMBL/GenBank/DDBJ databases">
        <title>Pseudoxanthomonas composti sp. nov., isolated from compost.</title>
        <authorList>
            <person name="Yang G."/>
        </authorList>
    </citation>
    <scope>NUCLEOTIDE SEQUENCE [LARGE SCALE GENOMIC DNA]</scope>
    <source>
        <strain evidence="10 11">GSS15</strain>
    </source>
</reference>
<dbReference type="SUPFAM" id="SSF55620">
    <property type="entry name" value="Tetrahydrobiopterin biosynthesis enzymes-like"/>
    <property type="match status" value="1"/>
</dbReference>
<comment type="function">
    <text evidence="8">Catalyzes the conversion of 7,8-dihydroneopterin to 6-hydroxymethyl-7,8-dihydropterin.</text>
</comment>
<comment type="catalytic activity">
    <reaction evidence="1">
        <text>7,8-dihydroneopterin = 7,8-dihydromonapterin</text>
        <dbReference type="Rhea" id="RHEA:45328"/>
        <dbReference type="ChEBI" id="CHEBI:17001"/>
        <dbReference type="ChEBI" id="CHEBI:71175"/>
        <dbReference type="EC" id="5.1.99.8"/>
    </reaction>
</comment>
<sequence>MSVDPFQGSDEIFIDDLQVQALIGVYDFERGAPQPLRFDVRMAKDNRPAGASDALGDTIDYAAVSERIAVLCAQSQYQLVEALAEHIAAQLLAEFPMHAIALRVTKPHAVPAARGGVGVQITRQRERA</sequence>
<dbReference type="PANTHER" id="PTHR42844:SF1">
    <property type="entry name" value="DIHYDRONEOPTERIN ALDOLASE 1-RELATED"/>
    <property type="match status" value="1"/>
</dbReference>
<keyword evidence="5 8" id="KW-0289">Folate biosynthesis</keyword>
<evidence type="ECO:0000256" key="7">
    <source>
        <dbReference type="ARBA" id="ARBA00023239"/>
    </source>
</evidence>
<evidence type="ECO:0000256" key="6">
    <source>
        <dbReference type="ARBA" id="ARBA00023235"/>
    </source>
</evidence>
<dbReference type="InterPro" id="IPR043133">
    <property type="entry name" value="GTP-CH-I_C/QueF"/>
</dbReference>
<keyword evidence="7 8" id="KW-0456">Lyase</keyword>
<dbReference type="PANTHER" id="PTHR42844">
    <property type="entry name" value="DIHYDRONEOPTERIN ALDOLASE 1-RELATED"/>
    <property type="match status" value="1"/>
</dbReference>
<dbReference type="GO" id="GO:0046656">
    <property type="term" value="P:folic acid biosynthetic process"/>
    <property type="evidence" value="ECO:0007669"/>
    <property type="project" value="UniProtKB-UniRule"/>
</dbReference>
<keyword evidence="11" id="KW-1185">Reference proteome</keyword>
<evidence type="ECO:0000256" key="8">
    <source>
        <dbReference type="RuleBase" id="RU362079"/>
    </source>
</evidence>
<dbReference type="OrthoDB" id="9810587at2"/>
<dbReference type="EC" id="4.1.2.25" evidence="8"/>
<gene>
    <name evidence="10" type="primary">folB</name>
    <name evidence="10" type="ORF">EPA99_17750</name>
</gene>
<dbReference type="SMART" id="SM00905">
    <property type="entry name" value="FolB"/>
    <property type="match status" value="1"/>
</dbReference>
<comment type="similarity">
    <text evidence="4 8">Belongs to the DHNA family.</text>
</comment>
<dbReference type="GO" id="GO:0005737">
    <property type="term" value="C:cytoplasm"/>
    <property type="evidence" value="ECO:0007669"/>
    <property type="project" value="TreeGrafter"/>
</dbReference>
<feature type="domain" description="Dihydroneopterin aldolase/epimerase" evidence="9">
    <location>
        <begin position="12"/>
        <end position="123"/>
    </location>
</feature>
<dbReference type="GO" id="GO:0046654">
    <property type="term" value="P:tetrahydrofolate biosynthetic process"/>
    <property type="evidence" value="ECO:0007669"/>
    <property type="project" value="UniProtKB-UniRule"/>
</dbReference>
<dbReference type="NCBIfam" id="TIGR00526">
    <property type="entry name" value="folB_dom"/>
    <property type="match status" value="1"/>
</dbReference>
<dbReference type="CDD" id="cd00534">
    <property type="entry name" value="DHNA_DHNTPE"/>
    <property type="match status" value="1"/>
</dbReference>
<organism evidence="10 11">
    <name type="scientific">Pseudoxanthomonas composti</name>
    <dbReference type="NCBI Taxonomy" id="2137479"/>
    <lineage>
        <taxon>Bacteria</taxon>
        <taxon>Pseudomonadati</taxon>
        <taxon>Pseudomonadota</taxon>
        <taxon>Gammaproteobacteria</taxon>
        <taxon>Lysobacterales</taxon>
        <taxon>Lysobacteraceae</taxon>
        <taxon>Pseudoxanthomonas</taxon>
    </lineage>
</organism>
<evidence type="ECO:0000256" key="2">
    <source>
        <dbReference type="ARBA" id="ARBA00001353"/>
    </source>
</evidence>
<protein>
    <recommendedName>
        <fullName evidence="8">7,8-dihydroneopterin aldolase</fullName>
        <ecNumber evidence="8">4.1.2.25</ecNumber>
    </recommendedName>
</protein>
<evidence type="ECO:0000313" key="11">
    <source>
        <dbReference type="Proteomes" id="UP000289784"/>
    </source>
</evidence>
<dbReference type="EMBL" id="SAWZ01000014">
    <property type="protein sequence ID" value="RXQ99685.1"/>
    <property type="molecule type" value="Genomic_DNA"/>
</dbReference>
<dbReference type="InterPro" id="IPR006156">
    <property type="entry name" value="Dihydroneopterin_aldolase"/>
</dbReference>
<evidence type="ECO:0000259" key="9">
    <source>
        <dbReference type="SMART" id="SM00905"/>
    </source>
</evidence>
<dbReference type="FunFam" id="3.30.1130.10:FF:000002">
    <property type="entry name" value="7,8-dihydroneopterin aldolase"/>
    <property type="match status" value="1"/>
</dbReference>
<comment type="catalytic activity">
    <reaction evidence="2 8">
        <text>7,8-dihydroneopterin = 6-hydroxymethyl-7,8-dihydropterin + glycolaldehyde</text>
        <dbReference type="Rhea" id="RHEA:10540"/>
        <dbReference type="ChEBI" id="CHEBI:17001"/>
        <dbReference type="ChEBI" id="CHEBI:17071"/>
        <dbReference type="ChEBI" id="CHEBI:44841"/>
        <dbReference type="EC" id="4.1.2.25"/>
    </reaction>
</comment>
<comment type="caution">
    <text evidence="10">The sequence shown here is derived from an EMBL/GenBank/DDBJ whole genome shotgun (WGS) entry which is preliminary data.</text>
</comment>
<dbReference type="RefSeq" id="WP_129472596.1">
    <property type="nucleotide sequence ID" value="NZ_SAWZ01000014.1"/>
</dbReference>
<dbReference type="GO" id="GO:0016853">
    <property type="term" value="F:isomerase activity"/>
    <property type="evidence" value="ECO:0007669"/>
    <property type="project" value="UniProtKB-KW"/>
</dbReference>
<dbReference type="Proteomes" id="UP000289784">
    <property type="component" value="Unassembled WGS sequence"/>
</dbReference>
<dbReference type="NCBIfam" id="TIGR00525">
    <property type="entry name" value="folB"/>
    <property type="match status" value="1"/>
</dbReference>
<dbReference type="InterPro" id="IPR006157">
    <property type="entry name" value="FolB_dom"/>
</dbReference>
<evidence type="ECO:0000256" key="4">
    <source>
        <dbReference type="ARBA" id="ARBA00005708"/>
    </source>
</evidence>
<keyword evidence="6" id="KW-0413">Isomerase</keyword>
<dbReference type="GO" id="GO:0004150">
    <property type="term" value="F:dihydroneopterin aldolase activity"/>
    <property type="evidence" value="ECO:0007669"/>
    <property type="project" value="UniProtKB-UniRule"/>
</dbReference>